<evidence type="ECO:0008006" key="4">
    <source>
        <dbReference type="Google" id="ProtNLM"/>
    </source>
</evidence>
<dbReference type="AlphaFoldDB" id="A0A4R6RH08"/>
<evidence type="ECO:0000313" key="3">
    <source>
        <dbReference type="Proteomes" id="UP000294547"/>
    </source>
</evidence>
<keyword evidence="1" id="KW-0732">Signal</keyword>
<feature type="chain" id="PRO_5020583143" description="Chlorophyllase-like protein" evidence="1">
    <location>
        <begin position="21"/>
        <end position="685"/>
    </location>
</feature>
<proteinExistence type="predicted"/>
<feature type="signal peptide" evidence="1">
    <location>
        <begin position="1"/>
        <end position="20"/>
    </location>
</feature>
<dbReference type="Gene3D" id="3.40.50.1820">
    <property type="entry name" value="alpha/beta hydrolase"/>
    <property type="match status" value="1"/>
</dbReference>
<name>A0A4R6RH08_9HYPH</name>
<gene>
    <name evidence="2" type="ORF">EDD54_2475</name>
</gene>
<evidence type="ECO:0000313" key="2">
    <source>
        <dbReference type="EMBL" id="TDP85620.1"/>
    </source>
</evidence>
<sequence length="685" mass="71577">MRIVLLALTILAALLSPSFAGAIAEGSYRFTGRDEATVLAGTKVDLWAEVYRPAELGTSRHPLLVFLHGNHGTCGRFDRGRGVRVDDNAEYTIDGKCPAGYTVTPNHLGYAYLARALAARGYVVVSINANRGITAGVGDADDSGLNLARGRLILRHLALLSDWNRGAGAIAVPATLGFDPKGTLDFAQVGLLGHSRGGEGARAALVQWRDAGSVFPAMIGPMTIRAIFEIGPVDGQTARVLDAKGVASMILLPSCDGDVSTLEGMSVFDRTFGFVDDTVRAPRGTFEVWGANHNAYNTEWLESDSFACTGAPALFPQAGRSSKQQQTALVPVLRFFQATVGAHRTPALADLFDPSSALPRTLTAVTHVQRGYLPAAPGDGVKLLETFSRTAAESDAGVPYAPVGLTVANTTDDAHPAAPRIARVTWSGGIATRRFDIGFVRKGGVDLSGFSTLSLRTAVGCAGGECAAAADPKGAMEFKVRLIGTNGRLSAPLSTAGRIALTEPVGMEFERHRMLATVSFDLAAFGMPLRSVAGIRLVFDSRADGDVDIGTIVATTKPVTTSGTVAPAPVAASAAVIAAPVATTAPEAGNRIRFLPADAPAVAGRSPGALRLELTSRRPFPFTDSLPELAIGDLRIRDVAVVGDGRTAIARLSARDAAALVPGSEVTLKVGRTAPLWRFGALPTR</sequence>
<evidence type="ECO:0000256" key="1">
    <source>
        <dbReference type="SAM" id="SignalP"/>
    </source>
</evidence>
<dbReference type="OrthoDB" id="9814760at2"/>
<comment type="caution">
    <text evidence="2">The sequence shown here is derived from an EMBL/GenBank/DDBJ whole genome shotgun (WGS) entry which is preliminary data.</text>
</comment>
<dbReference type="EMBL" id="SNXY01000007">
    <property type="protein sequence ID" value="TDP85620.1"/>
    <property type="molecule type" value="Genomic_DNA"/>
</dbReference>
<protein>
    <recommendedName>
        <fullName evidence="4">Chlorophyllase-like protein</fullName>
    </recommendedName>
</protein>
<dbReference type="SUPFAM" id="SSF53474">
    <property type="entry name" value="alpha/beta-Hydrolases"/>
    <property type="match status" value="1"/>
</dbReference>
<dbReference type="Proteomes" id="UP000294547">
    <property type="component" value="Unassembled WGS sequence"/>
</dbReference>
<accession>A0A4R6RH08</accession>
<dbReference type="RefSeq" id="WP_126541454.1">
    <property type="nucleotide sequence ID" value="NZ_BSPM01000004.1"/>
</dbReference>
<keyword evidence="3" id="KW-1185">Reference proteome</keyword>
<reference evidence="2 3" key="1">
    <citation type="submission" date="2019-03" db="EMBL/GenBank/DDBJ databases">
        <title>Genomic Encyclopedia of Type Strains, Phase IV (KMG-IV): sequencing the most valuable type-strain genomes for metagenomic binning, comparative biology and taxonomic classification.</title>
        <authorList>
            <person name="Goeker M."/>
        </authorList>
    </citation>
    <scope>NUCLEOTIDE SEQUENCE [LARGE SCALE GENOMIC DNA]</scope>
    <source>
        <strain evidence="2 3">DSM 102969</strain>
    </source>
</reference>
<organism evidence="2 3">
    <name type="scientific">Oharaeibacter diazotrophicus</name>
    <dbReference type="NCBI Taxonomy" id="1920512"/>
    <lineage>
        <taxon>Bacteria</taxon>
        <taxon>Pseudomonadati</taxon>
        <taxon>Pseudomonadota</taxon>
        <taxon>Alphaproteobacteria</taxon>
        <taxon>Hyphomicrobiales</taxon>
        <taxon>Pleomorphomonadaceae</taxon>
        <taxon>Oharaeibacter</taxon>
    </lineage>
</organism>
<dbReference type="InterPro" id="IPR029058">
    <property type="entry name" value="AB_hydrolase_fold"/>
</dbReference>